<sequence length="151" mass="17060">MSSSIIKKVSIYSDGSSLGNPGPGGWGTILKYNNTTKEISGGDSYTTNNKMELQGIIEGLKLLKEPCEVELISDSKYVVQGINQWLNNWIKNNWKTASKKDVKNIQLWQEFIKVSQIHIIKAIWVKGHNGHSENERCDQLAKDEANKLKER</sequence>
<accession>A0A3B1EA47</accession>
<dbReference type="GO" id="GO:0004523">
    <property type="term" value="F:RNA-DNA hybrid ribonuclease activity"/>
    <property type="evidence" value="ECO:0007669"/>
    <property type="project" value="UniProtKB-EC"/>
</dbReference>
<evidence type="ECO:0000256" key="8">
    <source>
        <dbReference type="ARBA" id="ARBA00022723"/>
    </source>
</evidence>
<evidence type="ECO:0000256" key="3">
    <source>
        <dbReference type="ARBA" id="ARBA00004065"/>
    </source>
</evidence>
<comment type="subunit">
    <text evidence="5">Monomer.</text>
</comment>
<evidence type="ECO:0000313" key="13">
    <source>
        <dbReference type="EMBL" id="VAY87018.1"/>
    </source>
</evidence>
<evidence type="ECO:0000256" key="6">
    <source>
        <dbReference type="ARBA" id="ARBA00012180"/>
    </source>
</evidence>
<dbReference type="EC" id="3.1.26.4" evidence="6"/>
<dbReference type="InterPro" id="IPR012337">
    <property type="entry name" value="RNaseH-like_sf"/>
</dbReference>
<dbReference type="InterPro" id="IPR022892">
    <property type="entry name" value="RNaseHI"/>
</dbReference>
<comment type="catalytic activity">
    <reaction evidence="1">
        <text>Endonucleolytic cleavage to 5'-phosphomonoester.</text>
        <dbReference type="EC" id="3.1.26.4"/>
    </reaction>
</comment>
<dbReference type="InterPro" id="IPR002156">
    <property type="entry name" value="RNaseH_domain"/>
</dbReference>
<evidence type="ECO:0000256" key="5">
    <source>
        <dbReference type="ARBA" id="ARBA00011245"/>
    </source>
</evidence>
<keyword evidence="8" id="KW-0479">Metal-binding</keyword>
<protein>
    <recommendedName>
        <fullName evidence="6">ribonuclease H</fullName>
        <ecNumber evidence="6">3.1.26.4</ecNumber>
    </recommendedName>
</protein>
<evidence type="ECO:0000256" key="11">
    <source>
        <dbReference type="ARBA" id="ARBA00022842"/>
    </source>
</evidence>
<proteinExistence type="inferred from homology"/>
<gene>
    <name evidence="13" type="ORF">MNB_ARC-1_605</name>
</gene>
<dbReference type="InterPro" id="IPR036397">
    <property type="entry name" value="RNaseH_sf"/>
</dbReference>
<reference evidence="13" key="1">
    <citation type="submission" date="2018-10" db="EMBL/GenBank/DDBJ databases">
        <authorList>
            <person name="Aoki K."/>
        </authorList>
    </citation>
    <scope>NUCLEOTIDE SEQUENCE</scope>
</reference>
<dbReference type="AlphaFoldDB" id="A0A3B1EA47"/>
<dbReference type="PANTHER" id="PTHR10642:SF26">
    <property type="entry name" value="RIBONUCLEASE H1"/>
    <property type="match status" value="1"/>
</dbReference>
<dbReference type="PROSITE" id="PS50879">
    <property type="entry name" value="RNASE_H_1"/>
    <property type="match status" value="1"/>
</dbReference>
<keyword evidence="11" id="KW-0460">Magnesium</keyword>
<keyword evidence="7" id="KW-0540">Nuclease</keyword>
<dbReference type="GO" id="GO:0043137">
    <property type="term" value="P:DNA replication, removal of RNA primer"/>
    <property type="evidence" value="ECO:0007669"/>
    <property type="project" value="TreeGrafter"/>
</dbReference>
<dbReference type="SUPFAM" id="SSF53098">
    <property type="entry name" value="Ribonuclease H-like"/>
    <property type="match status" value="1"/>
</dbReference>
<dbReference type="PANTHER" id="PTHR10642">
    <property type="entry name" value="RIBONUCLEASE H1"/>
    <property type="match status" value="1"/>
</dbReference>
<dbReference type="NCBIfam" id="NF001236">
    <property type="entry name" value="PRK00203.1"/>
    <property type="match status" value="1"/>
</dbReference>
<dbReference type="FunFam" id="3.30.420.10:FF:000089">
    <property type="entry name" value="Ribonuclease H"/>
    <property type="match status" value="1"/>
</dbReference>
<evidence type="ECO:0000256" key="7">
    <source>
        <dbReference type="ARBA" id="ARBA00022722"/>
    </source>
</evidence>
<evidence type="ECO:0000256" key="9">
    <source>
        <dbReference type="ARBA" id="ARBA00022759"/>
    </source>
</evidence>
<comment type="cofactor">
    <cofactor evidence="2">
        <name>Mg(2+)</name>
        <dbReference type="ChEBI" id="CHEBI:18420"/>
    </cofactor>
</comment>
<evidence type="ECO:0000256" key="10">
    <source>
        <dbReference type="ARBA" id="ARBA00022801"/>
    </source>
</evidence>
<evidence type="ECO:0000259" key="12">
    <source>
        <dbReference type="PROSITE" id="PS50879"/>
    </source>
</evidence>
<keyword evidence="9" id="KW-0255">Endonuclease</keyword>
<dbReference type="CDD" id="cd09278">
    <property type="entry name" value="RNase_HI_prokaryote_like"/>
    <property type="match status" value="1"/>
</dbReference>
<dbReference type="GO" id="GO:0046872">
    <property type="term" value="F:metal ion binding"/>
    <property type="evidence" value="ECO:0007669"/>
    <property type="project" value="UniProtKB-KW"/>
</dbReference>
<comment type="function">
    <text evidence="3">Endonuclease that specifically degrades the RNA of RNA-DNA hybrids.</text>
</comment>
<evidence type="ECO:0000256" key="4">
    <source>
        <dbReference type="ARBA" id="ARBA00005300"/>
    </source>
</evidence>
<dbReference type="EMBL" id="UOYO01000020">
    <property type="protein sequence ID" value="VAY87018.1"/>
    <property type="molecule type" value="Genomic_DNA"/>
</dbReference>
<keyword evidence="10 13" id="KW-0378">Hydrolase</keyword>
<organism evidence="13">
    <name type="scientific">hydrothermal vent metagenome</name>
    <dbReference type="NCBI Taxonomy" id="652676"/>
    <lineage>
        <taxon>unclassified sequences</taxon>
        <taxon>metagenomes</taxon>
        <taxon>ecological metagenomes</taxon>
    </lineage>
</organism>
<dbReference type="HAMAP" id="MF_00042">
    <property type="entry name" value="RNase_H"/>
    <property type="match status" value="1"/>
</dbReference>
<dbReference type="GO" id="GO:0003676">
    <property type="term" value="F:nucleic acid binding"/>
    <property type="evidence" value="ECO:0007669"/>
    <property type="project" value="InterPro"/>
</dbReference>
<dbReference type="Gene3D" id="3.30.420.10">
    <property type="entry name" value="Ribonuclease H-like superfamily/Ribonuclease H"/>
    <property type="match status" value="1"/>
</dbReference>
<comment type="similarity">
    <text evidence="4">Belongs to the RNase H family.</text>
</comment>
<dbReference type="InterPro" id="IPR050092">
    <property type="entry name" value="RNase_H"/>
</dbReference>
<feature type="domain" description="RNase H type-1" evidence="12">
    <location>
        <begin position="5"/>
        <end position="146"/>
    </location>
</feature>
<dbReference type="Pfam" id="PF00075">
    <property type="entry name" value="RNase_H"/>
    <property type="match status" value="1"/>
</dbReference>
<evidence type="ECO:0000256" key="1">
    <source>
        <dbReference type="ARBA" id="ARBA00000077"/>
    </source>
</evidence>
<evidence type="ECO:0000256" key="2">
    <source>
        <dbReference type="ARBA" id="ARBA00001946"/>
    </source>
</evidence>
<name>A0A3B1EA47_9ZZZZ</name>